<evidence type="ECO:0000259" key="1">
    <source>
        <dbReference type="Pfam" id="PF20256"/>
    </source>
</evidence>
<dbReference type="PANTHER" id="PTHR11908:SF92">
    <property type="entry name" value="ALDEHYDE OXIDASE 1-RELATED"/>
    <property type="match status" value="1"/>
</dbReference>
<dbReference type="GO" id="GO:0016491">
    <property type="term" value="F:oxidoreductase activity"/>
    <property type="evidence" value="ECO:0007669"/>
    <property type="project" value="InterPro"/>
</dbReference>
<protein>
    <recommendedName>
        <fullName evidence="1">Aldehyde oxidase/xanthine dehydrogenase second molybdopterin binding domain-containing protein</fullName>
    </recommendedName>
</protein>
<dbReference type="SUPFAM" id="SSF56003">
    <property type="entry name" value="Molybdenum cofactor-binding domain"/>
    <property type="match status" value="1"/>
</dbReference>
<dbReference type="GO" id="GO:0005506">
    <property type="term" value="F:iron ion binding"/>
    <property type="evidence" value="ECO:0007669"/>
    <property type="project" value="InterPro"/>
</dbReference>
<evidence type="ECO:0000313" key="2">
    <source>
        <dbReference type="EMBL" id="KAF0930274.1"/>
    </source>
</evidence>
<organism evidence="2 3">
    <name type="scientific">Oryza meyeriana var. granulata</name>
    <dbReference type="NCBI Taxonomy" id="110450"/>
    <lineage>
        <taxon>Eukaryota</taxon>
        <taxon>Viridiplantae</taxon>
        <taxon>Streptophyta</taxon>
        <taxon>Embryophyta</taxon>
        <taxon>Tracheophyta</taxon>
        <taxon>Spermatophyta</taxon>
        <taxon>Magnoliopsida</taxon>
        <taxon>Liliopsida</taxon>
        <taxon>Poales</taxon>
        <taxon>Poaceae</taxon>
        <taxon>BOP clade</taxon>
        <taxon>Oryzoideae</taxon>
        <taxon>Oryzeae</taxon>
        <taxon>Oryzinae</taxon>
        <taxon>Oryza</taxon>
        <taxon>Oryza meyeriana</taxon>
    </lineage>
</organism>
<dbReference type="Proteomes" id="UP000479710">
    <property type="component" value="Unassembled WGS sequence"/>
</dbReference>
<dbReference type="PANTHER" id="PTHR11908">
    <property type="entry name" value="XANTHINE DEHYDROGENASE"/>
    <property type="match status" value="1"/>
</dbReference>
<dbReference type="Gene3D" id="3.30.365.10">
    <property type="entry name" value="Aldehyde oxidase/xanthine dehydrogenase, molybdopterin binding domain"/>
    <property type="match status" value="2"/>
</dbReference>
<accession>A0A6G1F059</accession>
<dbReference type="OrthoDB" id="689496at2759"/>
<evidence type="ECO:0000313" key="3">
    <source>
        <dbReference type="Proteomes" id="UP000479710"/>
    </source>
</evidence>
<sequence length="226" mass="24670">MNDGSIAVEVGSVEIREGLWTKVKQMTTFTLGQLCDDSGKGLLDNVCVIQVDTLSMIQGGFTGGSTTSETSCEAVQKLRATLVVRLKPIKEKAGTLPWKSLIAQASMASVQLMEHAYWTPDPTFTSYLNYGAAISEVEVDVLTGATTILRSDLVYITVVEGAFVQGVGFLTNEEYATNSDGLVIHDGTWTYKVPTVDTIPKQFNVELINSTRDHKRVLSSKSEIFY</sequence>
<dbReference type="Pfam" id="PF20256">
    <property type="entry name" value="MoCoBD_2"/>
    <property type="match status" value="1"/>
</dbReference>
<keyword evidence="3" id="KW-1185">Reference proteome</keyword>
<comment type="caution">
    <text evidence="2">The sequence shown here is derived from an EMBL/GenBank/DDBJ whole genome shotgun (WGS) entry which is preliminary data.</text>
</comment>
<dbReference type="AlphaFoldDB" id="A0A6G1F059"/>
<proteinExistence type="predicted"/>
<dbReference type="EMBL" id="SPHZ02000002">
    <property type="protein sequence ID" value="KAF0930274.1"/>
    <property type="molecule type" value="Genomic_DNA"/>
</dbReference>
<feature type="domain" description="Aldehyde oxidase/xanthine dehydrogenase second molybdopterin binding" evidence="1">
    <location>
        <begin position="2"/>
        <end position="200"/>
    </location>
</feature>
<reference evidence="2 3" key="1">
    <citation type="submission" date="2019-11" db="EMBL/GenBank/DDBJ databases">
        <title>Whole genome sequence of Oryza granulata.</title>
        <authorList>
            <person name="Li W."/>
        </authorList>
    </citation>
    <scope>NUCLEOTIDE SEQUENCE [LARGE SCALE GENOMIC DNA]</scope>
    <source>
        <strain evidence="3">cv. Menghai</strain>
        <tissue evidence="2">Leaf</tissue>
    </source>
</reference>
<gene>
    <name evidence="2" type="ORF">E2562_031883</name>
</gene>
<dbReference type="InterPro" id="IPR016208">
    <property type="entry name" value="Ald_Oxase/xanthine_DH-like"/>
</dbReference>
<name>A0A6G1F059_9ORYZ</name>
<dbReference type="InterPro" id="IPR046867">
    <property type="entry name" value="AldOxase/xan_DH_MoCoBD2"/>
</dbReference>
<dbReference type="InterPro" id="IPR037165">
    <property type="entry name" value="AldOxase/xan_DH_Mopterin-bd_sf"/>
</dbReference>